<keyword evidence="2" id="KW-1185">Reference proteome</keyword>
<sequence length="268" mass="29887">MVLGDQLLHLARTSRFARFGFDFQSVFSLFGQLSVSDTAPHFYRCLVGFERVLLSCFPSPHWSLASSCAQLSSRFQLLLLDGVSWCWANKNQPATHREELQVCMVSECFSAFSDQFSWLLEEVCLFWRFLPSHRSQVVAAMLGFAKQPAGRTSSTASRGSTCYRWPDFLVLAEQGAFPAFFGSISATKIHFFRVVSLTSGHFLTGRRLFDLLHLSLSKPAYLVSPVLGRFGASNSLFLLLLLLAFPFLHRQLAPPAASCIFPAAPVLS</sequence>
<accession>A0AAE2CVF9</accession>
<dbReference type="Proteomes" id="UP001293254">
    <property type="component" value="Unassembled WGS sequence"/>
</dbReference>
<dbReference type="AlphaFoldDB" id="A0AAE2CVF9"/>
<gene>
    <name evidence="1" type="ORF">Salat_0723900</name>
</gene>
<evidence type="ECO:0000313" key="1">
    <source>
        <dbReference type="EMBL" id="KAK4435604.1"/>
    </source>
</evidence>
<dbReference type="EMBL" id="JACGWO010000002">
    <property type="protein sequence ID" value="KAK4435604.1"/>
    <property type="molecule type" value="Genomic_DNA"/>
</dbReference>
<evidence type="ECO:0000313" key="2">
    <source>
        <dbReference type="Proteomes" id="UP001293254"/>
    </source>
</evidence>
<organism evidence="1 2">
    <name type="scientific">Sesamum alatum</name>
    <dbReference type="NCBI Taxonomy" id="300844"/>
    <lineage>
        <taxon>Eukaryota</taxon>
        <taxon>Viridiplantae</taxon>
        <taxon>Streptophyta</taxon>
        <taxon>Embryophyta</taxon>
        <taxon>Tracheophyta</taxon>
        <taxon>Spermatophyta</taxon>
        <taxon>Magnoliopsida</taxon>
        <taxon>eudicotyledons</taxon>
        <taxon>Gunneridae</taxon>
        <taxon>Pentapetalae</taxon>
        <taxon>asterids</taxon>
        <taxon>lamiids</taxon>
        <taxon>Lamiales</taxon>
        <taxon>Pedaliaceae</taxon>
        <taxon>Sesamum</taxon>
    </lineage>
</organism>
<reference evidence="1" key="1">
    <citation type="submission" date="2020-06" db="EMBL/GenBank/DDBJ databases">
        <authorList>
            <person name="Li T."/>
            <person name="Hu X."/>
            <person name="Zhang T."/>
            <person name="Song X."/>
            <person name="Zhang H."/>
            <person name="Dai N."/>
            <person name="Sheng W."/>
            <person name="Hou X."/>
            <person name="Wei L."/>
        </authorList>
    </citation>
    <scope>NUCLEOTIDE SEQUENCE</scope>
    <source>
        <strain evidence="1">3651</strain>
        <tissue evidence="1">Leaf</tissue>
    </source>
</reference>
<proteinExistence type="predicted"/>
<reference evidence="1" key="2">
    <citation type="journal article" date="2024" name="Plant">
        <title>Genomic evolution and insights into agronomic trait innovations of Sesamum species.</title>
        <authorList>
            <person name="Miao H."/>
            <person name="Wang L."/>
            <person name="Qu L."/>
            <person name="Liu H."/>
            <person name="Sun Y."/>
            <person name="Le M."/>
            <person name="Wang Q."/>
            <person name="Wei S."/>
            <person name="Zheng Y."/>
            <person name="Lin W."/>
            <person name="Duan Y."/>
            <person name="Cao H."/>
            <person name="Xiong S."/>
            <person name="Wang X."/>
            <person name="Wei L."/>
            <person name="Li C."/>
            <person name="Ma Q."/>
            <person name="Ju M."/>
            <person name="Zhao R."/>
            <person name="Li G."/>
            <person name="Mu C."/>
            <person name="Tian Q."/>
            <person name="Mei H."/>
            <person name="Zhang T."/>
            <person name="Gao T."/>
            <person name="Zhang H."/>
        </authorList>
    </citation>
    <scope>NUCLEOTIDE SEQUENCE</scope>
    <source>
        <strain evidence="1">3651</strain>
    </source>
</reference>
<name>A0AAE2CVF9_9LAMI</name>
<protein>
    <submittedName>
        <fullName evidence="1">Uncharacterized protein</fullName>
    </submittedName>
</protein>
<comment type="caution">
    <text evidence="1">The sequence shown here is derived from an EMBL/GenBank/DDBJ whole genome shotgun (WGS) entry which is preliminary data.</text>
</comment>